<dbReference type="Pfam" id="PF25568">
    <property type="entry name" value="AAA_lid_At3g28540"/>
    <property type="match status" value="1"/>
</dbReference>
<dbReference type="HOGENOM" id="CLU_010189_5_4_1"/>
<dbReference type="STRING" id="81972.D7LM16"/>
<reference evidence="3" key="1">
    <citation type="journal article" date="2011" name="Nat. Genet.">
        <title>The Arabidopsis lyrata genome sequence and the basis of rapid genome size change.</title>
        <authorList>
            <person name="Hu T.T."/>
            <person name="Pattyn P."/>
            <person name="Bakker E.G."/>
            <person name="Cao J."/>
            <person name="Cheng J.-F."/>
            <person name="Clark R.M."/>
            <person name="Fahlgren N."/>
            <person name="Fawcett J.A."/>
            <person name="Grimwood J."/>
            <person name="Gundlach H."/>
            <person name="Haberer G."/>
            <person name="Hollister J.D."/>
            <person name="Ossowski S."/>
            <person name="Ottilar R.P."/>
            <person name="Salamov A.A."/>
            <person name="Schneeberger K."/>
            <person name="Spannagl M."/>
            <person name="Wang X."/>
            <person name="Yang L."/>
            <person name="Nasrallah M.E."/>
            <person name="Bergelson J."/>
            <person name="Carrington J.C."/>
            <person name="Gaut B.S."/>
            <person name="Schmutz J."/>
            <person name="Mayer K.F.X."/>
            <person name="Van de Peer Y."/>
            <person name="Grigoriev I.V."/>
            <person name="Nordborg M."/>
            <person name="Weigel D."/>
            <person name="Guo Y.-L."/>
        </authorList>
    </citation>
    <scope>NUCLEOTIDE SEQUENCE [LARGE SCALE GENOMIC DNA]</scope>
    <source>
        <strain evidence="3">cv. MN47</strain>
    </source>
</reference>
<protein>
    <recommendedName>
        <fullName evidence="1">AAA+ ATPase At3g28540-like C-terminal domain-containing protein</fullName>
    </recommendedName>
</protein>
<dbReference type="Gramene" id="scaffold_500834.1">
    <property type="protein sequence ID" value="scaffold_500834.1"/>
    <property type="gene ID" value="scaffold_500834.1"/>
</dbReference>
<evidence type="ECO:0000313" key="3">
    <source>
        <dbReference type="Proteomes" id="UP000008694"/>
    </source>
</evidence>
<dbReference type="EMBL" id="GL348717">
    <property type="protein sequence ID" value="EFH51717.1"/>
    <property type="molecule type" value="Genomic_DNA"/>
</dbReference>
<proteinExistence type="predicted"/>
<accession>D7LM16</accession>
<dbReference type="Gene3D" id="6.10.280.40">
    <property type="match status" value="1"/>
</dbReference>
<dbReference type="InterPro" id="IPR058017">
    <property type="entry name" value="At3g28540-like_C"/>
</dbReference>
<sequence length="104" mass="11963">MDMHIELSYCSFEAFKILAKNYLDLDSHPLFKKIESLMKETKIAPADVAENLMKKNLEIDADGSLKDLIQALEMKKKSQGAQLDEPKDKFINKFYKAFRMSSKA</sequence>
<dbReference type="PANTHER" id="PTHR23070">
    <property type="entry name" value="BCS1 AAA-TYPE ATPASE"/>
    <property type="match status" value="1"/>
</dbReference>
<evidence type="ECO:0000259" key="1">
    <source>
        <dbReference type="Pfam" id="PF25568"/>
    </source>
</evidence>
<keyword evidence="3" id="KW-1185">Reference proteome</keyword>
<dbReference type="InterPro" id="IPR050747">
    <property type="entry name" value="Mitochondrial_chaperone_BCS1"/>
</dbReference>
<gene>
    <name evidence="2" type="ORF">ARALYDRAFT_905130</name>
</gene>
<organism evidence="3">
    <name type="scientific">Arabidopsis lyrata subsp. lyrata</name>
    <name type="common">Lyre-leaved rock-cress</name>
    <dbReference type="NCBI Taxonomy" id="81972"/>
    <lineage>
        <taxon>Eukaryota</taxon>
        <taxon>Viridiplantae</taxon>
        <taxon>Streptophyta</taxon>
        <taxon>Embryophyta</taxon>
        <taxon>Tracheophyta</taxon>
        <taxon>Spermatophyta</taxon>
        <taxon>Magnoliopsida</taxon>
        <taxon>eudicotyledons</taxon>
        <taxon>Gunneridae</taxon>
        <taxon>Pentapetalae</taxon>
        <taxon>rosids</taxon>
        <taxon>malvids</taxon>
        <taxon>Brassicales</taxon>
        <taxon>Brassicaceae</taxon>
        <taxon>Camelineae</taxon>
        <taxon>Arabidopsis</taxon>
    </lineage>
</organism>
<name>D7LM16_ARALL</name>
<dbReference type="eggNOG" id="KOG0743">
    <property type="taxonomic scope" value="Eukaryota"/>
</dbReference>
<feature type="domain" description="AAA+ ATPase At3g28540-like C-terminal" evidence="1">
    <location>
        <begin position="10"/>
        <end position="80"/>
    </location>
</feature>
<evidence type="ECO:0000313" key="2">
    <source>
        <dbReference type="EMBL" id="EFH51717.1"/>
    </source>
</evidence>
<dbReference type="AlphaFoldDB" id="D7LM16"/>
<dbReference type="Proteomes" id="UP000008694">
    <property type="component" value="Unassembled WGS sequence"/>
</dbReference>